<feature type="transmembrane region" description="Helical" evidence="1">
    <location>
        <begin position="40"/>
        <end position="60"/>
    </location>
</feature>
<dbReference type="InterPro" id="IPR000326">
    <property type="entry name" value="PAP2/HPO"/>
</dbReference>
<feature type="transmembrane region" description="Helical" evidence="1">
    <location>
        <begin position="94"/>
        <end position="113"/>
    </location>
</feature>
<keyword evidence="1" id="KW-1133">Transmembrane helix</keyword>
<dbReference type="SUPFAM" id="SSF48317">
    <property type="entry name" value="Acid phosphatase/Vanadium-dependent haloperoxidase"/>
    <property type="match status" value="1"/>
</dbReference>
<dbReference type="OrthoDB" id="10266771at2759"/>
<dbReference type="EMBL" id="FN668647">
    <property type="protein sequence ID" value="CBK22088.2"/>
    <property type="molecule type" value="Genomic_DNA"/>
</dbReference>
<evidence type="ECO:0000256" key="1">
    <source>
        <dbReference type="SAM" id="Phobius"/>
    </source>
</evidence>
<feature type="transmembrane region" description="Helical" evidence="1">
    <location>
        <begin position="125"/>
        <end position="147"/>
    </location>
</feature>
<accession>D8M1Z9</accession>
<dbReference type="Pfam" id="PF01569">
    <property type="entry name" value="PAP2"/>
    <property type="match status" value="1"/>
</dbReference>
<dbReference type="GeneID" id="24919360"/>
<gene>
    <name evidence="3" type="ORF">GSBLH_T00002157001</name>
</gene>
<reference evidence="3" key="1">
    <citation type="submission" date="2010-02" db="EMBL/GenBank/DDBJ databases">
        <title>Sequencing and annotation of the Blastocystis hominis genome.</title>
        <authorList>
            <person name="Wincker P."/>
        </authorList>
    </citation>
    <scope>NUCLEOTIDE SEQUENCE</scope>
    <source>
        <strain evidence="3">Singapore isolate B</strain>
    </source>
</reference>
<dbReference type="OMA" id="IPLATMF"/>
<feature type="transmembrane region" description="Helical" evidence="1">
    <location>
        <begin position="12"/>
        <end position="34"/>
    </location>
</feature>
<feature type="domain" description="Phosphatidic acid phosphatase type 2/haloperoxidase" evidence="2">
    <location>
        <begin position="38"/>
        <end position="147"/>
    </location>
</feature>
<evidence type="ECO:0000313" key="3">
    <source>
        <dbReference type="EMBL" id="CBK22088.2"/>
    </source>
</evidence>
<keyword evidence="1" id="KW-0472">Membrane</keyword>
<dbReference type="AlphaFoldDB" id="D8M1Z9"/>
<dbReference type="InterPro" id="IPR036938">
    <property type="entry name" value="PAP2/HPO_sf"/>
</dbReference>
<dbReference type="Proteomes" id="UP000008312">
    <property type="component" value="Unassembled WGS sequence"/>
</dbReference>
<evidence type="ECO:0000259" key="2">
    <source>
        <dbReference type="SMART" id="SM00014"/>
    </source>
</evidence>
<dbReference type="RefSeq" id="XP_012896136.1">
    <property type="nucleotide sequence ID" value="XM_013040682.1"/>
</dbReference>
<keyword evidence="4" id="KW-1185">Reference proteome</keyword>
<organism evidence="3">
    <name type="scientific">Blastocystis hominis</name>
    <dbReference type="NCBI Taxonomy" id="12968"/>
    <lineage>
        <taxon>Eukaryota</taxon>
        <taxon>Sar</taxon>
        <taxon>Stramenopiles</taxon>
        <taxon>Bigyra</taxon>
        <taxon>Opalozoa</taxon>
        <taxon>Opalinata</taxon>
        <taxon>Blastocystidae</taxon>
        <taxon>Blastocystis</taxon>
    </lineage>
</organism>
<protein>
    <recommendedName>
        <fullName evidence="2">Phosphatidic acid phosphatase type 2/haloperoxidase domain-containing protein</fullName>
    </recommendedName>
</protein>
<dbReference type="PANTHER" id="PTHR14969">
    <property type="entry name" value="SPHINGOSINE-1-PHOSPHATE PHOSPHOHYDROLASE"/>
    <property type="match status" value="1"/>
</dbReference>
<dbReference type="SMART" id="SM00014">
    <property type="entry name" value="acidPPc"/>
    <property type="match status" value="1"/>
</dbReference>
<keyword evidence="1" id="KW-0812">Transmembrane</keyword>
<proteinExistence type="predicted"/>
<evidence type="ECO:0000313" key="4">
    <source>
        <dbReference type="Proteomes" id="UP000008312"/>
    </source>
</evidence>
<dbReference type="Gene3D" id="1.20.144.10">
    <property type="entry name" value="Phosphatidic acid phosphatase type 2/haloperoxidase"/>
    <property type="match status" value="1"/>
</dbReference>
<name>D8M1Z9_BLAHO</name>
<dbReference type="PANTHER" id="PTHR14969:SF13">
    <property type="entry name" value="AT30094P"/>
    <property type="match status" value="1"/>
</dbReference>
<sequence length="168" mass="18411">MHLSRTLEWVVFLPGILFGRHVLPILVVLISLFIDFEVGLYLGLCCLVTVVLTEPMKYLFGRARPDEAATVGRVVPLRKDVSNPSFPSGDSAQAAVIAGVIYSVTGSYCWFLIPLATMFSRVYFGAHWIGDTLGGFVIGVAVGVYVIPKIVTELISFFGGEIPVYYVF</sequence>
<dbReference type="InParanoid" id="D8M1Z9"/>